<dbReference type="STRING" id="1656094.BFC18_05405"/>
<gene>
    <name evidence="1" type="ORF">BFC18_05405</name>
</gene>
<dbReference type="Proteomes" id="UP000175691">
    <property type="component" value="Unassembled WGS sequence"/>
</dbReference>
<proteinExistence type="predicted"/>
<sequence>MSISFSLSQQLRRVVSTDPKDAIPAVLFSLMVATIVFIGEPPYALAKESKPDNTAQAGIHCKDGSQCEYIKNRS</sequence>
<reference evidence="1 2" key="1">
    <citation type="submission" date="2016-08" db="EMBL/GenBank/DDBJ databases">
        <authorList>
            <person name="Seilhamer J.J."/>
        </authorList>
    </citation>
    <scope>NUCLEOTIDE SEQUENCE [LARGE SCALE GENOMIC DNA]</scope>
    <source>
        <strain evidence="1 2">KCTC 42603</strain>
    </source>
</reference>
<dbReference type="AlphaFoldDB" id="A0A1E7ZF61"/>
<dbReference type="RefSeq" id="WP_070123919.1">
    <property type="nucleotide sequence ID" value="NZ_MDHN01000008.1"/>
</dbReference>
<protein>
    <submittedName>
        <fullName evidence="1">Uncharacterized protein</fullName>
    </submittedName>
</protein>
<dbReference type="OrthoDB" id="6387746at2"/>
<dbReference type="EMBL" id="MDHN01000008">
    <property type="protein sequence ID" value="OFC72137.1"/>
    <property type="molecule type" value="Genomic_DNA"/>
</dbReference>
<keyword evidence="2" id="KW-1185">Reference proteome</keyword>
<comment type="caution">
    <text evidence="1">The sequence shown here is derived from an EMBL/GenBank/DDBJ whole genome shotgun (WGS) entry which is preliminary data.</text>
</comment>
<evidence type="ECO:0000313" key="2">
    <source>
        <dbReference type="Proteomes" id="UP000175691"/>
    </source>
</evidence>
<evidence type="ECO:0000313" key="1">
    <source>
        <dbReference type="EMBL" id="OFC72137.1"/>
    </source>
</evidence>
<name>A0A1E7ZF61_9ALTE</name>
<accession>A0A1E7ZF61</accession>
<organism evidence="1 2">
    <name type="scientific">Alteromonas confluentis</name>
    <dbReference type="NCBI Taxonomy" id="1656094"/>
    <lineage>
        <taxon>Bacteria</taxon>
        <taxon>Pseudomonadati</taxon>
        <taxon>Pseudomonadota</taxon>
        <taxon>Gammaproteobacteria</taxon>
        <taxon>Alteromonadales</taxon>
        <taxon>Alteromonadaceae</taxon>
        <taxon>Alteromonas/Salinimonas group</taxon>
        <taxon>Alteromonas</taxon>
    </lineage>
</organism>